<accession>A0ACC7MLD0</accession>
<organism evidence="1 2">
    <name type="scientific">Massilia orientalis</name>
    <dbReference type="NCBI Taxonomy" id="3050128"/>
    <lineage>
        <taxon>Bacteria</taxon>
        <taxon>Pseudomonadati</taxon>
        <taxon>Pseudomonadota</taxon>
        <taxon>Betaproteobacteria</taxon>
        <taxon>Burkholderiales</taxon>
        <taxon>Oxalobacteraceae</taxon>
        <taxon>Telluria group</taxon>
        <taxon>Massilia</taxon>
    </lineage>
</organism>
<evidence type="ECO:0000313" key="2">
    <source>
        <dbReference type="Proteomes" id="UP001168096"/>
    </source>
</evidence>
<sequence>MKSNDAAIRLTVCATALALAFPAVAQQVASNDDGKVPEVVVTASKRKESIQSVPMAVDAVSGTSIQKLNIQKFEDVEKLVPGLVLNPADGRGQTVELRGITFDPDTGTSPAVQIYWNETPISAAEAFRGLFDIGRIEVLRGPQGTLRGVTTPAGSITIASERPDTSETSGRLVQTLGSRQMRNTQAAVNVPLISNVLAVRVAGLNSYTESGVHNLNNGQANSDRNQGGRISVLYQPAKSLEFLLVHQQLTSNEVNPPVAIGRPFPGQPGPELNFSDRKSIVEGPYQFHNKTKLTSLSATWDLAGHRLSYIGGFQQTTENDDRDTDIANVIPGWRNQQTVRVKGLQRTHELRFESTGQRWWNYMVGAYYSYGDATATFTQKFPYFYPGPFLPPMEAILTGSTAPGTFSEGTALFTDHRFAINNVDQLEVGLRVQKNRSYSQQYLDVFGNRIQSLPDDRAHISDKAWTGSASYRHNFSKDVMAYASAGTGYRPGGATAFVTAPGLAPDLINYKAEKSRSFELGIKSTLLQRRLVLNADIFQQNIKNYIGRANALGIRAGAIPGEAAGPTAGGAYPADLSGTINLNTNGDVISRGIEATAIWSILPNWRAQVSASYVNAHYVDAELYCNDGNNDGIPDADTKHVQPGRQVSVCRSNRPLADPLGNESGKFNMVLQSEYTHGIGSVEAFVRGLVRYTPPRYNVTTGQQMGSFTPVDLFTGVRDPGQNWEVSVWAQNVFNRANTPFLMPSFSPAGERGGYLASLLPQERKVGVTLRYDF</sequence>
<proteinExistence type="predicted"/>
<name>A0ACC7MLD0_9BURK</name>
<dbReference type="EMBL" id="JASNRB020000031">
    <property type="protein sequence ID" value="MFJ1471993.1"/>
    <property type="molecule type" value="Genomic_DNA"/>
</dbReference>
<reference evidence="1" key="1">
    <citation type="submission" date="2024-11" db="EMBL/GenBank/DDBJ databases">
        <title>Description of Massilia orientalis sp. nov., isolated from rhizosphere soil of Ageratina adenophora.</title>
        <authorList>
            <person name="Wang Y."/>
        </authorList>
    </citation>
    <scope>NUCLEOTIDE SEQUENCE</scope>
    <source>
        <strain evidence="1">YIM B02787</strain>
    </source>
</reference>
<keyword evidence="2" id="KW-1185">Reference proteome</keyword>
<gene>
    <name evidence="1" type="ORF">QPK29_030105</name>
</gene>
<protein>
    <submittedName>
        <fullName evidence="1">TonB-dependent receptor</fullName>
    </submittedName>
</protein>
<keyword evidence="1" id="KW-0675">Receptor</keyword>
<evidence type="ECO:0000313" key="1">
    <source>
        <dbReference type="EMBL" id="MFJ1471993.1"/>
    </source>
</evidence>
<dbReference type="Proteomes" id="UP001168096">
    <property type="component" value="Unassembled WGS sequence"/>
</dbReference>
<comment type="caution">
    <text evidence="1">The sequence shown here is derived from an EMBL/GenBank/DDBJ whole genome shotgun (WGS) entry which is preliminary data.</text>
</comment>